<feature type="compositionally biased region" description="Basic residues" evidence="1">
    <location>
        <begin position="34"/>
        <end position="57"/>
    </location>
</feature>
<proteinExistence type="predicted"/>
<evidence type="ECO:0000313" key="3">
    <source>
        <dbReference type="Proteomes" id="UP000061512"/>
    </source>
</evidence>
<protein>
    <submittedName>
        <fullName evidence="2">Uncharacterized protein</fullName>
    </submittedName>
</protein>
<evidence type="ECO:0000313" key="2">
    <source>
        <dbReference type="EMBL" id="KWF55934.1"/>
    </source>
</evidence>
<dbReference type="Proteomes" id="UP000061512">
    <property type="component" value="Unassembled WGS sequence"/>
</dbReference>
<name>A0A132EPV3_9BURK</name>
<evidence type="ECO:0000256" key="1">
    <source>
        <dbReference type="SAM" id="MobiDB-lite"/>
    </source>
</evidence>
<comment type="caution">
    <text evidence="2">The sequence shown here is derived from an EMBL/GenBank/DDBJ whole genome shotgun (WGS) entry which is preliminary data.</text>
</comment>
<sequence>MARTGTASGLPFDAQDSRGRSDRGAARQCGARRSGGRRSAHRRRRRARRATTRRNGRHSCAAAPPLARDSLYHRPRAVK</sequence>
<accession>A0A132EPV3</accession>
<dbReference type="AlphaFoldDB" id="A0A132EPV3"/>
<feature type="region of interest" description="Disordered" evidence="1">
    <location>
        <begin position="1"/>
        <end position="79"/>
    </location>
</feature>
<organism evidence="2 3">
    <name type="scientific">Burkholderia pseudomultivorans</name>
    <dbReference type="NCBI Taxonomy" id="1207504"/>
    <lineage>
        <taxon>Bacteria</taxon>
        <taxon>Pseudomonadati</taxon>
        <taxon>Pseudomonadota</taxon>
        <taxon>Betaproteobacteria</taxon>
        <taxon>Burkholderiales</taxon>
        <taxon>Burkholderiaceae</taxon>
        <taxon>Burkholderia</taxon>
        <taxon>Burkholderia cepacia complex</taxon>
    </lineage>
</organism>
<dbReference type="EMBL" id="LPJX01000077">
    <property type="protein sequence ID" value="KWF55934.1"/>
    <property type="molecule type" value="Genomic_DNA"/>
</dbReference>
<reference evidence="2 3" key="1">
    <citation type="submission" date="2015-11" db="EMBL/GenBank/DDBJ databases">
        <title>Expanding the genomic diversity of Burkholderia species for the development of highly accurate diagnostics.</title>
        <authorList>
            <person name="Sahl J."/>
            <person name="Keim P."/>
            <person name="Wagner D."/>
        </authorList>
    </citation>
    <scope>NUCLEOTIDE SEQUENCE [LARGE SCALE GENOMIC DNA]</scope>
    <source>
        <strain evidence="2 3">MSMB574WGS</strain>
    </source>
</reference>
<feature type="compositionally biased region" description="Basic and acidic residues" evidence="1">
    <location>
        <begin position="15"/>
        <end position="25"/>
    </location>
</feature>
<gene>
    <name evidence="2" type="ORF">WT57_05515</name>
</gene>